<evidence type="ECO:0000256" key="2">
    <source>
        <dbReference type="SAM" id="SignalP"/>
    </source>
</evidence>
<reference evidence="3 4" key="1">
    <citation type="journal article" date="2014" name="Genome Announc.">
        <title>Draft Genome Sequence of Streptomyces fradiae ATCC 19609, a Strain Highly Sensitive to Antibiotics.</title>
        <authorList>
            <person name="Bekker O.B."/>
            <person name="Klimina K.M."/>
            <person name="Vatlin A.A."/>
            <person name="Zakharevich N.V."/>
            <person name="Kasianov A.S."/>
            <person name="Danilenko V.N."/>
        </authorList>
    </citation>
    <scope>NUCLEOTIDE SEQUENCE [LARGE SCALE GENOMIC DNA]</scope>
    <source>
        <strain evidence="3 4">ATCC 19609</strain>
    </source>
</reference>
<feature type="chain" id="PRO_5043184482" evidence="2">
    <location>
        <begin position="17"/>
        <end position="135"/>
    </location>
</feature>
<evidence type="ECO:0000313" key="3">
    <source>
        <dbReference type="EMBL" id="RKM91437.1"/>
    </source>
</evidence>
<evidence type="ECO:0000256" key="1">
    <source>
        <dbReference type="SAM" id="MobiDB-lite"/>
    </source>
</evidence>
<organism evidence="3 4">
    <name type="scientific">Streptomyces xinghaiensis</name>
    <dbReference type="NCBI Taxonomy" id="1038928"/>
    <lineage>
        <taxon>Bacteria</taxon>
        <taxon>Bacillati</taxon>
        <taxon>Actinomycetota</taxon>
        <taxon>Actinomycetes</taxon>
        <taxon>Kitasatosporales</taxon>
        <taxon>Streptomycetaceae</taxon>
        <taxon>Streptomyces</taxon>
    </lineage>
</organism>
<evidence type="ECO:0000313" key="4">
    <source>
        <dbReference type="Proteomes" id="UP000028058"/>
    </source>
</evidence>
<feature type="compositionally biased region" description="Basic and acidic residues" evidence="1">
    <location>
        <begin position="60"/>
        <end position="73"/>
    </location>
</feature>
<feature type="compositionally biased region" description="Polar residues" evidence="1">
    <location>
        <begin position="125"/>
        <end position="135"/>
    </location>
</feature>
<feature type="region of interest" description="Disordered" evidence="1">
    <location>
        <begin position="34"/>
        <end position="135"/>
    </location>
</feature>
<protein>
    <submittedName>
        <fullName evidence="3">Uncharacterized protein</fullName>
    </submittedName>
</protein>
<keyword evidence="4" id="KW-1185">Reference proteome</keyword>
<dbReference type="EMBL" id="JNAD02000017">
    <property type="protein sequence ID" value="RKM91437.1"/>
    <property type="molecule type" value="Genomic_DNA"/>
</dbReference>
<proteinExistence type="predicted"/>
<feature type="compositionally biased region" description="Low complexity" evidence="1">
    <location>
        <begin position="75"/>
        <end position="95"/>
    </location>
</feature>
<sequence length="135" mass="12961">MLWLAALVFGVVYAHAVSTEGVTGHLSVPAPAAAAMSPASHVSGTGPGAGSGPQVIEGTAPERHGGGRGHDPSHPVQECVPGQPQQGPGAGVPCASSPAGEGNIPPVAPSGLFPGGSVAAEPPSVDSSRSAVLLI</sequence>
<keyword evidence="2" id="KW-0732">Signal</keyword>
<comment type="caution">
    <text evidence="3">The sequence shown here is derived from an EMBL/GenBank/DDBJ whole genome shotgun (WGS) entry which is preliminary data.</text>
</comment>
<dbReference type="Proteomes" id="UP000028058">
    <property type="component" value="Unassembled WGS sequence"/>
</dbReference>
<accession>A0A3M8FAD5</accession>
<feature type="signal peptide" evidence="2">
    <location>
        <begin position="1"/>
        <end position="16"/>
    </location>
</feature>
<name>A0A3M8FAD5_9ACTN</name>
<gene>
    <name evidence="3" type="ORF">SFRA_028225</name>
</gene>
<dbReference type="AlphaFoldDB" id="A0A3M8FAD5"/>